<keyword evidence="2" id="KW-1185">Reference proteome</keyword>
<evidence type="ECO:0000313" key="2">
    <source>
        <dbReference type="Proteomes" id="UP000678393"/>
    </source>
</evidence>
<gene>
    <name evidence="1" type="ORF">CUNI_LOCUS18556</name>
</gene>
<name>A0A8S3ZXW3_9EUPU</name>
<evidence type="ECO:0000313" key="1">
    <source>
        <dbReference type="EMBL" id="CAG5132998.1"/>
    </source>
</evidence>
<reference evidence="1" key="1">
    <citation type="submission" date="2021-04" db="EMBL/GenBank/DDBJ databases">
        <authorList>
            <consortium name="Molecular Ecology Group"/>
        </authorList>
    </citation>
    <scope>NUCLEOTIDE SEQUENCE</scope>
</reference>
<dbReference type="EMBL" id="CAJHNH020005807">
    <property type="protein sequence ID" value="CAG5132998.1"/>
    <property type="molecule type" value="Genomic_DNA"/>
</dbReference>
<proteinExistence type="predicted"/>
<comment type="caution">
    <text evidence="1">The sequence shown here is derived from an EMBL/GenBank/DDBJ whole genome shotgun (WGS) entry which is preliminary data.</text>
</comment>
<dbReference type="OrthoDB" id="10018185at2759"/>
<feature type="non-terminal residue" evidence="1">
    <location>
        <position position="128"/>
    </location>
</feature>
<protein>
    <submittedName>
        <fullName evidence="1">Uncharacterized protein</fullName>
    </submittedName>
</protein>
<dbReference type="AlphaFoldDB" id="A0A8S3ZXW3"/>
<sequence length="128" mass="14257">ALCYNAGLSNNKLAGTFNRTVVPEDDAGKVFAIDFNRADQELVIAAGIAEEPFRSDDDEVVFPPRAFTYSLDGQQKNAWAYITPEIERDGPSAIHDLCTSKDGQDFYLADLFQQKVFKYTKNQPDLTA</sequence>
<organism evidence="1 2">
    <name type="scientific">Candidula unifasciata</name>
    <dbReference type="NCBI Taxonomy" id="100452"/>
    <lineage>
        <taxon>Eukaryota</taxon>
        <taxon>Metazoa</taxon>
        <taxon>Spiralia</taxon>
        <taxon>Lophotrochozoa</taxon>
        <taxon>Mollusca</taxon>
        <taxon>Gastropoda</taxon>
        <taxon>Heterobranchia</taxon>
        <taxon>Euthyneura</taxon>
        <taxon>Panpulmonata</taxon>
        <taxon>Eupulmonata</taxon>
        <taxon>Stylommatophora</taxon>
        <taxon>Helicina</taxon>
        <taxon>Helicoidea</taxon>
        <taxon>Geomitridae</taxon>
        <taxon>Candidula</taxon>
    </lineage>
</organism>
<accession>A0A8S3ZXW3</accession>
<dbReference type="Proteomes" id="UP000678393">
    <property type="component" value="Unassembled WGS sequence"/>
</dbReference>